<dbReference type="SUPFAM" id="SSF56112">
    <property type="entry name" value="Protein kinase-like (PK-like)"/>
    <property type="match status" value="1"/>
</dbReference>
<evidence type="ECO:0000313" key="7">
    <source>
        <dbReference type="EMBL" id="MBU3853791.1"/>
    </source>
</evidence>
<dbReference type="PROSITE" id="PS00107">
    <property type="entry name" value="PROTEIN_KINASE_ATP"/>
    <property type="match status" value="1"/>
</dbReference>
<keyword evidence="7" id="KW-0723">Serine/threonine-protein kinase</keyword>
<dbReference type="GO" id="GO:0004674">
    <property type="term" value="F:protein serine/threonine kinase activity"/>
    <property type="evidence" value="ECO:0007669"/>
    <property type="project" value="UniProtKB-KW"/>
</dbReference>
<evidence type="ECO:0000256" key="1">
    <source>
        <dbReference type="ARBA" id="ARBA00022679"/>
    </source>
</evidence>
<dbReference type="PANTHER" id="PTHR24348:SF22">
    <property type="entry name" value="NON-SPECIFIC SERINE_THREONINE PROTEIN KINASE"/>
    <property type="match status" value="1"/>
</dbReference>
<sequence>MNENTLTIGTVLRGKSYIYTIKKVLGQGTFGITYLATTRVKVAGALGELETTMQVAIKEFFMRDINGREENTVTTGSKGGLYSNYRQKFAREAENLSKLHHPNIVKVLEYFEANNTVYYAMEYVEGGSLDSYIIEKKGLSEEESIKYIRQIGEALAYMHAHKMLHLDLKPGNVMLRLNKDAVLIDFGLSKQYDENGEPESSTSVGSGTPGYAPLEQANYHEGKGFPVTMDVYALGATLFKMLTGMRPPEAPEILNEGFPAYELQKHGISNAVIASIAKAMAVLKKERLQNVEAFLKLLNKDEETKKDEDTILENSIIRKRIRLYDSINDITISYCEASFPGYRSFKAKFTRNSIEVDSYIEGEFVKKQECHYSITQFEILISKINSLMLYKVSPAVKSQGFCGGENIYLEIENKLDVYHYGTKWNHFGTLDGDVYPLLEMIQKEIPDYDGLWTSGTPQEDDISNVLQKYKKPLLGVLAACLLIGWLITCLNDNDRKTGSFTPISRDTYALDTIMVEDTCFTDSAMVYAIDSQKTEAAEDEILRPGYYKVDNHIAVDLGLSVDWATCNVGAENPWESGDYFAWGEVEPKKSYWSKTYKYCAGTTESCFKIGKLVPRPWDKDLMVYDISESEYDAAYTQWGKGWRMPAIWETRELEMKCTWVWTENNRMKGAMVTGPNGNSIFLPAAGVMKGSKKEFSEGASYIQGSYWTSTCFPNEYGYATYLGVSSSSREYDTQFFQNYRFHGYMIRPVVISSKE</sequence>
<organism evidence="7 8">
    <name type="scientific">Candidatus Paraprevotella stercoravium</name>
    <dbReference type="NCBI Taxonomy" id="2838725"/>
    <lineage>
        <taxon>Bacteria</taxon>
        <taxon>Pseudomonadati</taxon>
        <taxon>Bacteroidota</taxon>
        <taxon>Bacteroidia</taxon>
        <taxon>Bacteroidales</taxon>
        <taxon>Prevotellaceae</taxon>
        <taxon>Paraprevotella</taxon>
    </lineage>
</organism>
<evidence type="ECO:0000256" key="4">
    <source>
        <dbReference type="ARBA" id="ARBA00022840"/>
    </source>
</evidence>
<comment type="caution">
    <text evidence="7">The sequence shown here is derived from an EMBL/GenBank/DDBJ whole genome shotgun (WGS) entry which is preliminary data.</text>
</comment>
<evidence type="ECO:0000313" key="8">
    <source>
        <dbReference type="Proteomes" id="UP000823865"/>
    </source>
</evidence>
<feature type="domain" description="Protein kinase" evidence="6">
    <location>
        <begin position="19"/>
        <end position="317"/>
    </location>
</feature>
<dbReference type="InterPro" id="IPR008271">
    <property type="entry name" value="Ser/Thr_kinase_AS"/>
</dbReference>
<proteinExistence type="predicted"/>
<dbReference type="InterPro" id="IPR000719">
    <property type="entry name" value="Prot_kinase_dom"/>
</dbReference>
<keyword evidence="4 5" id="KW-0067">ATP-binding</keyword>
<reference evidence="7" key="2">
    <citation type="submission" date="2021-04" db="EMBL/GenBank/DDBJ databases">
        <authorList>
            <person name="Gilroy R."/>
        </authorList>
    </citation>
    <scope>NUCLEOTIDE SEQUENCE</scope>
    <source>
        <strain evidence="7">G3-2149</strain>
    </source>
</reference>
<dbReference type="PROSITE" id="PS00108">
    <property type="entry name" value="PROTEIN_KINASE_ST"/>
    <property type="match status" value="1"/>
</dbReference>
<feature type="binding site" evidence="5">
    <location>
        <position position="58"/>
    </location>
    <ligand>
        <name>ATP</name>
        <dbReference type="ChEBI" id="CHEBI:30616"/>
    </ligand>
</feature>
<gene>
    <name evidence="7" type="ORF">H9789_08260</name>
</gene>
<evidence type="ECO:0000256" key="5">
    <source>
        <dbReference type="PROSITE-ProRule" id="PRU10141"/>
    </source>
</evidence>
<keyword evidence="3 7" id="KW-0418">Kinase</keyword>
<dbReference type="Proteomes" id="UP000823865">
    <property type="component" value="Unassembled WGS sequence"/>
</dbReference>
<evidence type="ECO:0000256" key="3">
    <source>
        <dbReference type="ARBA" id="ARBA00022777"/>
    </source>
</evidence>
<keyword evidence="2 5" id="KW-0547">Nucleotide-binding</keyword>
<protein>
    <submittedName>
        <fullName evidence="7">Serine/threonine protein kinase</fullName>
    </submittedName>
</protein>
<dbReference type="Gene3D" id="1.10.510.10">
    <property type="entry name" value="Transferase(Phosphotransferase) domain 1"/>
    <property type="match status" value="1"/>
</dbReference>
<dbReference type="GO" id="GO:0005776">
    <property type="term" value="C:autophagosome"/>
    <property type="evidence" value="ECO:0007669"/>
    <property type="project" value="TreeGrafter"/>
</dbReference>
<dbReference type="GO" id="GO:0005524">
    <property type="term" value="F:ATP binding"/>
    <property type="evidence" value="ECO:0007669"/>
    <property type="project" value="UniProtKB-UniRule"/>
</dbReference>
<dbReference type="Pfam" id="PF00069">
    <property type="entry name" value="Pkinase"/>
    <property type="match status" value="1"/>
</dbReference>
<dbReference type="AlphaFoldDB" id="A0A9E2P284"/>
<keyword evidence="1" id="KW-0808">Transferase</keyword>
<dbReference type="GO" id="GO:0005829">
    <property type="term" value="C:cytosol"/>
    <property type="evidence" value="ECO:0007669"/>
    <property type="project" value="TreeGrafter"/>
</dbReference>
<evidence type="ECO:0000259" key="6">
    <source>
        <dbReference type="PROSITE" id="PS50011"/>
    </source>
</evidence>
<dbReference type="InterPro" id="IPR045269">
    <property type="entry name" value="Atg1-like"/>
</dbReference>
<dbReference type="GO" id="GO:0042594">
    <property type="term" value="P:response to starvation"/>
    <property type="evidence" value="ECO:0007669"/>
    <property type="project" value="TreeGrafter"/>
</dbReference>
<accession>A0A9E2P284</accession>
<dbReference type="SMART" id="SM00220">
    <property type="entry name" value="S_TKc"/>
    <property type="match status" value="1"/>
</dbReference>
<dbReference type="PANTHER" id="PTHR24348">
    <property type="entry name" value="SERINE/THREONINE-PROTEIN KINASE UNC-51-RELATED"/>
    <property type="match status" value="1"/>
</dbReference>
<dbReference type="InterPro" id="IPR017441">
    <property type="entry name" value="Protein_kinase_ATP_BS"/>
</dbReference>
<dbReference type="EMBL" id="JAHLFU010000176">
    <property type="protein sequence ID" value="MBU3853791.1"/>
    <property type="molecule type" value="Genomic_DNA"/>
</dbReference>
<dbReference type="CDD" id="cd14014">
    <property type="entry name" value="STKc_PknB_like"/>
    <property type="match status" value="1"/>
</dbReference>
<dbReference type="GO" id="GO:0034045">
    <property type="term" value="C:phagophore assembly site membrane"/>
    <property type="evidence" value="ECO:0007669"/>
    <property type="project" value="TreeGrafter"/>
</dbReference>
<name>A0A9E2P284_9BACT</name>
<dbReference type="InterPro" id="IPR011009">
    <property type="entry name" value="Kinase-like_dom_sf"/>
</dbReference>
<evidence type="ECO:0000256" key="2">
    <source>
        <dbReference type="ARBA" id="ARBA00022741"/>
    </source>
</evidence>
<reference evidence="7" key="1">
    <citation type="journal article" date="2021" name="PeerJ">
        <title>Extensive microbial diversity within the chicken gut microbiome revealed by metagenomics and culture.</title>
        <authorList>
            <person name="Gilroy R."/>
            <person name="Ravi A."/>
            <person name="Getino M."/>
            <person name="Pursley I."/>
            <person name="Horton D.L."/>
            <person name="Alikhan N.F."/>
            <person name="Baker D."/>
            <person name="Gharbi K."/>
            <person name="Hall N."/>
            <person name="Watson M."/>
            <person name="Adriaenssens E.M."/>
            <person name="Foster-Nyarko E."/>
            <person name="Jarju S."/>
            <person name="Secka A."/>
            <person name="Antonio M."/>
            <person name="Oren A."/>
            <person name="Chaudhuri R.R."/>
            <person name="La Ragione R."/>
            <person name="Hildebrand F."/>
            <person name="Pallen M.J."/>
        </authorList>
    </citation>
    <scope>NUCLEOTIDE SEQUENCE</scope>
    <source>
        <strain evidence="7">G3-2149</strain>
    </source>
</reference>
<dbReference type="PROSITE" id="PS50011">
    <property type="entry name" value="PROTEIN_KINASE_DOM"/>
    <property type="match status" value="1"/>
</dbReference>